<sequence length="220" mass="23566">MPIKGSIIHRYLSGLDQDVSVSTFYSAGDTSVGVLTAFGTFITDLFQDDSVDSAPSIHQLMSGYVDRSATTLRLVSFNPATGKEDGEPSETPITMAAASNTTNLPQEVAFCLSYNGAFTSTNKGRNRGRVFLGPWNNGMNTGTSDDPSRPSTGLAAAILGRAASFADDANGEGAQISLYSPTDGSLKLITDFSYDDEWDTQRRRGLKKTFRIVYPVAPLP</sequence>
<name>A0A0H5Q631_9ZZZZ</name>
<protein>
    <submittedName>
        <fullName evidence="1">Uncharacterized protein</fullName>
    </submittedName>
</protein>
<reference evidence="1" key="2">
    <citation type="submission" date="2015-07" db="EMBL/GenBank/DDBJ databases">
        <title>Plasmids, circular viruses and viroids from rat gut.</title>
        <authorList>
            <person name="Jorgensen T.J."/>
            <person name="Hansen M.A."/>
            <person name="Xu Z."/>
            <person name="Tabak M.A."/>
            <person name="Sorensen S.J."/>
            <person name="Hansen L.H."/>
        </authorList>
    </citation>
    <scope>NUCLEOTIDE SEQUENCE</scope>
    <source>
        <strain evidence="1">RGFK1494</strain>
    </source>
</reference>
<proteinExistence type="predicted"/>
<evidence type="ECO:0000313" key="1">
    <source>
        <dbReference type="EMBL" id="CRY97333.1"/>
    </source>
</evidence>
<accession>A0A0H5Q631</accession>
<reference evidence="1" key="1">
    <citation type="submission" date="2015-06" db="EMBL/GenBank/DDBJ databases">
        <authorList>
            <person name="Joergensen T."/>
        </authorList>
    </citation>
    <scope>NUCLEOTIDE SEQUENCE</scope>
    <source>
        <strain evidence="1">RGFK1494</strain>
    </source>
</reference>
<dbReference type="AlphaFoldDB" id="A0A0H5Q631"/>
<organism evidence="1">
    <name type="scientific">uncultured prokaryote</name>
    <dbReference type="NCBI Taxonomy" id="198431"/>
    <lineage>
        <taxon>unclassified sequences</taxon>
        <taxon>environmental samples</taxon>
    </lineage>
</organism>
<dbReference type="EMBL" id="LN854031">
    <property type="protein sequence ID" value="CRY97333.1"/>
    <property type="molecule type" value="Genomic_DNA"/>
</dbReference>